<evidence type="ECO:0000256" key="1">
    <source>
        <dbReference type="SAM" id="SignalP"/>
    </source>
</evidence>
<dbReference type="EMBL" id="FNRQ01000004">
    <property type="protein sequence ID" value="SEA91260.1"/>
    <property type="molecule type" value="Genomic_DNA"/>
</dbReference>
<accession>A0A1H4F2U7</accession>
<evidence type="ECO:0000313" key="2">
    <source>
        <dbReference type="EMBL" id="SEA91260.1"/>
    </source>
</evidence>
<organism evidence="2 3">
    <name type="scientific">Paraburkholderia sartisoli</name>
    <dbReference type="NCBI Taxonomy" id="83784"/>
    <lineage>
        <taxon>Bacteria</taxon>
        <taxon>Pseudomonadati</taxon>
        <taxon>Pseudomonadota</taxon>
        <taxon>Betaproteobacteria</taxon>
        <taxon>Burkholderiales</taxon>
        <taxon>Burkholderiaceae</taxon>
        <taxon>Paraburkholderia</taxon>
    </lineage>
</organism>
<protein>
    <submittedName>
        <fullName evidence="2">Uncharacterized protein</fullName>
    </submittedName>
</protein>
<dbReference type="AlphaFoldDB" id="A0A1H4F2U7"/>
<dbReference type="Proteomes" id="UP000198638">
    <property type="component" value="Unassembled WGS sequence"/>
</dbReference>
<feature type="signal peptide" evidence="1">
    <location>
        <begin position="1"/>
        <end position="24"/>
    </location>
</feature>
<reference evidence="3" key="1">
    <citation type="submission" date="2016-10" db="EMBL/GenBank/DDBJ databases">
        <authorList>
            <person name="Varghese N."/>
            <person name="Submissions S."/>
        </authorList>
    </citation>
    <scope>NUCLEOTIDE SEQUENCE [LARGE SCALE GENOMIC DNA]</scope>
    <source>
        <strain evidence="3">LMG 24000</strain>
    </source>
</reference>
<sequence length="98" mass="10653">MQQVQRKLASLILLTVCSVSTAFATSRTSYTTEVQLHDGKHVVCAVNQPLPTGLSRNAGLTIHERNEAEIGATARLRQVFRSQAHYPDPGTAPHVLCS</sequence>
<dbReference type="OrthoDB" id="8927004at2"/>
<proteinExistence type="predicted"/>
<evidence type="ECO:0000313" key="3">
    <source>
        <dbReference type="Proteomes" id="UP000198638"/>
    </source>
</evidence>
<gene>
    <name evidence="2" type="ORF">SAMN05192564_10465</name>
</gene>
<dbReference type="RefSeq" id="WP_090534035.1">
    <property type="nucleotide sequence ID" value="NZ_FNRQ01000004.1"/>
</dbReference>
<feature type="chain" id="PRO_5011776845" evidence="1">
    <location>
        <begin position="25"/>
        <end position="98"/>
    </location>
</feature>
<name>A0A1H4F2U7_9BURK</name>
<keyword evidence="3" id="KW-1185">Reference proteome</keyword>
<keyword evidence="1" id="KW-0732">Signal</keyword>